<dbReference type="RefSeq" id="WP_146394282.1">
    <property type="nucleotide sequence ID" value="NZ_SJPK01000042.1"/>
</dbReference>
<name>A0A5C5WNK7_9BACT</name>
<accession>A0A5C5WNK7</accession>
<evidence type="ECO:0000313" key="2">
    <source>
        <dbReference type="EMBL" id="TWT51679.1"/>
    </source>
</evidence>
<organism evidence="2 3">
    <name type="scientific">Allorhodopirellula solitaria</name>
    <dbReference type="NCBI Taxonomy" id="2527987"/>
    <lineage>
        <taxon>Bacteria</taxon>
        <taxon>Pseudomonadati</taxon>
        <taxon>Planctomycetota</taxon>
        <taxon>Planctomycetia</taxon>
        <taxon>Pirellulales</taxon>
        <taxon>Pirellulaceae</taxon>
        <taxon>Allorhodopirellula</taxon>
    </lineage>
</organism>
<proteinExistence type="predicted"/>
<reference evidence="2 3" key="1">
    <citation type="submission" date="2019-02" db="EMBL/GenBank/DDBJ databases">
        <title>Deep-cultivation of Planctomycetes and their phenomic and genomic characterization uncovers novel biology.</title>
        <authorList>
            <person name="Wiegand S."/>
            <person name="Jogler M."/>
            <person name="Boedeker C."/>
            <person name="Pinto D."/>
            <person name="Vollmers J."/>
            <person name="Rivas-Marin E."/>
            <person name="Kohn T."/>
            <person name="Peeters S.H."/>
            <person name="Heuer A."/>
            <person name="Rast P."/>
            <person name="Oberbeckmann S."/>
            <person name="Bunk B."/>
            <person name="Jeske O."/>
            <person name="Meyerdierks A."/>
            <person name="Storesund J.E."/>
            <person name="Kallscheuer N."/>
            <person name="Luecker S."/>
            <person name="Lage O.M."/>
            <person name="Pohl T."/>
            <person name="Merkel B.J."/>
            <person name="Hornburger P."/>
            <person name="Mueller R.-W."/>
            <person name="Bruemmer F."/>
            <person name="Labrenz M."/>
            <person name="Spormann A.M."/>
            <person name="Op Den Camp H."/>
            <person name="Overmann J."/>
            <person name="Amann R."/>
            <person name="Jetten M.S.M."/>
            <person name="Mascher T."/>
            <person name="Medema M.H."/>
            <person name="Devos D.P."/>
            <person name="Kaster A.-K."/>
            <person name="Ovreas L."/>
            <person name="Rohde M."/>
            <person name="Galperin M.Y."/>
            <person name="Jogler C."/>
        </authorList>
    </citation>
    <scope>NUCLEOTIDE SEQUENCE [LARGE SCALE GENOMIC DNA]</scope>
    <source>
        <strain evidence="2 3">CA85</strain>
    </source>
</reference>
<dbReference type="OrthoDB" id="194531at2"/>
<keyword evidence="3" id="KW-1185">Reference proteome</keyword>
<gene>
    <name evidence="2" type="ORF">CA85_52100</name>
</gene>
<evidence type="ECO:0000313" key="3">
    <source>
        <dbReference type="Proteomes" id="UP000318053"/>
    </source>
</evidence>
<feature type="transmembrane region" description="Helical" evidence="1">
    <location>
        <begin position="41"/>
        <end position="61"/>
    </location>
</feature>
<protein>
    <recommendedName>
        <fullName evidence="4">DUF1475 domain-containing protein</fullName>
    </recommendedName>
</protein>
<evidence type="ECO:0008006" key="4">
    <source>
        <dbReference type="Google" id="ProtNLM"/>
    </source>
</evidence>
<keyword evidence="1" id="KW-1133">Transmembrane helix</keyword>
<keyword evidence="1" id="KW-0812">Transmembrane</keyword>
<dbReference type="EMBL" id="SJPK01000042">
    <property type="protein sequence ID" value="TWT51679.1"/>
    <property type="molecule type" value="Genomic_DNA"/>
</dbReference>
<keyword evidence="1" id="KW-0472">Membrane</keyword>
<dbReference type="Proteomes" id="UP000318053">
    <property type="component" value="Unassembled WGS sequence"/>
</dbReference>
<sequence length="99" mass="11127">MTSRRAIAFLFVAVFAVMLAFTVRAALVRSVLDNGSLLQDVWFQATLVDAYLGFLTFYIWVAWKERFLPYQAPALHGVLSVAVIACWGTLNSKPWGSRK</sequence>
<comment type="caution">
    <text evidence="2">The sequence shown here is derived from an EMBL/GenBank/DDBJ whole genome shotgun (WGS) entry which is preliminary data.</text>
</comment>
<evidence type="ECO:0000256" key="1">
    <source>
        <dbReference type="SAM" id="Phobius"/>
    </source>
</evidence>
<dbReference type="AlphaFoldDB" id="A0A5C5WNK7"/>